<dbReference type="EMBL" id="JASFZW010000011">
    <property type="protein sequence ID" value="KAK2076291.1"/>
    <property type="molecule type" value="Genomic_DNA"/>
</dbReference>
<reference evidence="2" key="1">
    <citation type="submission" date="2021-01" db="EMBL/GenBank/DDBJ databases">
        <authorList>
            <person name="Eckstrom K.M.E."/>
        </authorList>
    </citation>
    <scope>NUCLEOTIDE SEQUENCE</scope>
    <source>
        <strain evidence="2">UVCC 0001</strain>
    </source>
</reference>
<keyword evidence="3" id="KW-1185">Reference proteome</keyword>
<sequence>MLLYFLPFQLDAEVQSLAHERQRLRNLRLSLAHEQEIFQAERAAWESRKATFEQALRRELGEKESRLERERRVLQKQSRAILKLPIRKEREELVAAKAALEKEQSERRCREARNRLVEDRLKRQLAEAQSANFKLEQRLKELQARAGALLV</sequence>
<name>A0AAD9MM35_PROWI</name>
<organism evidence="2 3">
    <name type="scientific">Prototheca wickerhamii</name>
    <dbReference type="NCBI Taxonomy" id="3111"/>
    <lineage>
        <taxon>Eukaryota</taxon>
        <taxon>Viridiplantae</taxon>
        <taxon>Chlorophyta</taxon>
        <taxon>core chlorophytes</taxon>
        <taxon>Trebouxiophyceae</taxon>
        <taxon>Chlorellales</taxon>
        <taxon>Chlorellaceae</taxon>
        <taxon>Prototheca</taxon>
    </lineage>
</organism>
<accession>A0AAD9MM35</accession>
<dbReference type="Proteomes" id="UP001255856">
    <property type="component" value="Unassembled WGS sequence"/>
</dbReference>
<comment type="caution">
    <text evidence="2">The sequence shown here is derived from an EMBL/GenBank/DDBJ whole genome shotgun (WGS) entry which is preliminary data.</text>
</comment>
<dbReference type="AlphaFoldDB" id="A0AAD9MM35"/>
<keyword evidence="1" id="KW-0175">Coiled coil</keyword>
<evidence type="ECO:0000313" key="2">
    <source>
        <dbReference type="EMBL" id="KAK2076291.1"/>
    </source>
</evidence>
<proteinExistence type="predicted"/>
<evidence type="ECO:0000313" key="3">
    <source>
        <dbReference type="Proteomes" id="UP001255856"/>
    </source>
</evidence>
<protein>
    <submittedName>
        <fullName evidence="2">Uncharacterized protein</fullName>
    </submittedName>
</protein>
<feature type="coiled-coil region" evidence="1">
    <location>
        <begin position="53"/>
        <end position="145"/>
    </location>
</feature>
<gene>
    <name evidence="2" type="ORF">QBZ16_001223</name>
</gene>
<evidence type="ECO:0000256" key="1">
    <source>
        <dbReference type="SAM" id="Coils"/>
    </source>
</evidence>